<dbReference type="AlphaFoldDB" id="A0A4V1C5H7"/>
<organism evidence="2 3">
    <name type="scientific">Pyricularia oryzae</name>
    <name type="common">Rice blast fungus</name>
    <name type="synonym">Magnaporthe oryzae</name>
    <dbReference type="NCBI Taxonomy" id="318829"/>
    <lineage>
        <taxon>Eukaryota</taxon>
        <taxon>Fungi</taxon>
        <taxon>Dikarya</taxon>
        <taxon>Ascomycota</taxon>
        <taxon>Pezizomycotina</taxon>
        <taxon>Sordariomycetes</taxon>
        <taxon>Sordariomycetidae</taxon>
        <taxon>Magnaporthales</taxon>
        <taxon>Pyriculariaceae</taxon>
        <taxon>Pyricularia</taxon>
    </lineage>
</organism>
<feature type="region of interest" description="Disordered" evidence="1">
    <location>
        <begin position="1"/>
        <end position="63"/>
    </location>
</feature>
<evidence type="ECO:0000256" key="1">
    <source>
        <dbReference type="SAM" id="MobiDB-lite"/>
    </source>
</evidence>
<gene>
    <name evidence="2" type="ORF">PoMZ_01331</name>
</gene>
<evidence type="ECO:0000313" key="3">
    <source>
        <dbReference type="Proteomes" id="UP000294847"/>
    </source>
</evidence>
<sequence length="63" mass="7103">MGNQPFVGDGESKDDQWPVRANISRVGQGRWRGKKKRLRQPPMSAYQPTNHTAIPPTSATVNW</sequence>
<dbReference type="EMBL" id="CP034205">
    <property type="protein sequence ID" value="QBZ56425.1"/>
    <property type="molecule type" value="Genomic_DNA"/>
</dbReference>
<dbReference type="Proteomes" id="UP000294847">
    <property type="component" value="Chromosome 2"/>
</dbReference>
<name>A0A4V1C5H7_PYROR</name>
<proteinExistence type="predicted"/>
<protein>
    <submittedName>
        <fullName evidence="2">Uncharacterized protein</fullName>
    </submittedName>
</protein>
<accession>A0A4V1C5H7</accession>
<feature type="compositionally biased region" description="Polar residues" evidence="1">
    <location>
        <begin position="46"/>
        <end position="63"/>
    </location>
</feature>
<evidence type="ECO:0000313" key="2">
    <source>
        <dbReference type="EMBL" id="QBZ56425.1"/>
    </source>
</evidence>
<reference evidence="2 3" key="1">
    <citation type="journal article" date="2019" name="Mol. Biol. Evol.">
        <title>Blast fungal genomes show frequent chromosomal changes, gene gains and losses, and effector gene turnover.</title>
        <authorList>
            <person name="Gomez Luciano L.B."/>
            <person name="Jason Tsai I."/>
            <person name="Chuma I."/>
            <person name="Tosa Y."/>
            <person name="Chen Y.H."/>
            <person name="Li J.Y."/>
            <person name="Li M.Y."/>
            <person name="Jade Lu M.Y."/>
            <person name="Nakayashiki H."/>
            <person name="Li W.H."/>
        </authorList>
    </citation>
    <scope>NUCLEOTIDE SEQUENCE [LARGE SCALE GENOMIC DNA]</scope>
    <source>
        <strain evidence="2">MZ5-1-6</strain>
    </source>
</reference>